<evidence type="ECO:0000313" key="1">
    <source>
        <dbReference type="Proteomes" id="UP000887563"/>
    </source>
</evidence>
<dbReference type="AlphaFoldDB" id="A0A914N5F6"/>
<protein>
    <submittedName>
        <fullName evidence="2">Uncharacterized protein</fullName>
    </submittedName>
</protein>
<reference evidence="2" key="1">
    <citation type="submission" date="2022-11" db="UniProtKB">
        <authorList>
            <consortium name="WormBaseParasite"/>
        </authorList>
    </citation>
    <scope>IDENTIFICATION</scope>
</reference>
<name>A0A914N5F6_MELIC</name>
<keyword evidence="1" id="KW-1185">Reference proteome</keyword>
<dbReference type="Proteomes" id="UP000887563">
    <property type="component" value="Unplaced"/>
</dbReference>
<organism evidence="1 2">
    <name type="scientific">Meloidogyne incognita</name>
    <name type="common">Southern root-knot nematode worm</name>
    <name type="synonym">Oxyuris incognita</name>
    <dbReference type="NCBI Taxonomy" id="6306"/>
    <lineage>
        <taxon>Eukaryota</taxon>
        <taxon>Metazoa</taxon>
        <taxon>Ecdysozoa</taxon>
        <taxon>Nematoda</taxon>
        <taxon>Chromadorea</taxon>
        <taxon>Rhabditida</taxon>
        <taxon>Tylenchina</taxon>
        <taxon>Tylenchomorpha</taxon>
        <taxon>Tylenchoidea</taxon>
        <taxon>Meloidogynidae</taxon>
        <taxon>Meloidogyninae</taxon>
        <taxon>Meloidogyne</taxon>
        <taxon>Meloidogyne incognita group</taxon>
    </lineage>
</organism>
<dbReference type="WBParaSite" id="Minc3s03388g33700">
    <property type="protein sequence ID" value="Minc3s03388g33700"/>
    <property type="gene ID" value="Minc3s03388g33700"/>
</dbReference>
<proteinExistence type="predicted"/>
<evidence type="ECO:0000313" key="2">
    <source>
        <dbReference type="WBParaSite" id="Minc3s03388g33700"/>
    </source>
</evidence>
<sequence length="124" mass="14970">MFKRIWIIIEVEIILKKVLQEFKELLVQIRQILGEHQFRKNIFKTFINVIIVIINQKIFFKCKIFMVTKEDCNSQLIIWGRVGRIASHPTRSKLQLYIYHSIPPIRAEFKYVRIFCGRRKHAVI</sequence>
<accession>A0A914N5F6</accession>